<keyword evidence="9" id="KW-0723">Serine/threonine-protein kinase</keyword>
<proteinExistence type="inferred from homology"/>
<dbReference type="SUPFAM" id="SSF56112">
    <property type="entry name" value="Protein kinase-like (PK-like)"/>
    <property type="match status" value="1"/>
</dbReference>
<dbReference type="eggNOG" id="KOG1187">
    <property type="taxonomic scope" value="Eukaryota"/>
</dbReference>
<dbReference type="Gene3D" id="3.30.200.20">
    <property type="entry name" value="Phosphorylase Kinase, domain 1"/>
    <property type="match status" value="1"/>
</dbReference>
<dbReference type="PROSITE" id="PS00108">
    <property type="entry name" value="PROTEIN_KINASE_ST"/>
    <property type="match status" value="1"/>
</dbReference>
<keyword evidence="5 8" id="KW-0067">ATP-binding</keyword>
<dbReference type="InterPro" id="IPR000719">
    <property type="entry name" value="Prot_kinase_dom"/>
</dbReference>
<dbReference type="CDD" id="cd14066">
    <property type="entry name" value="STKc_IRAK"/>
    <property type="match status" value="1"/>
</dbReference>
<accession>A0A0E0EBF8</accession>
<feature type="binding site" evidence="8">
    <location>
        <position position="120"/>
    </location>
    <ligand>
        <name>ATP</name>
        <dbReference type="ChEBI" id="CHEBI:30616"/>
    </ligand>
</feature>
<dbReference type="PANTHER" id="PTHR45621">
    <property type="entry name" value="OS01G0588500 PROTEIN-RELATED"/>
    <property type="match status" value="1"/>
</dbReference>
<sequence>MGCFFYSREKNKNKNKKQSRSSPTLTIDKDDFRDEMSQKANRSCSLVVASSPRSILELYEERAHELRDFRLAELRSATGNFSRELKIGEGGFGSVYKGFLKTSCGHLGLRNDSGNVVAVKKLNPNGMQGHKQWLAEVQFLAVVDHPNLVKLIGYCGSDDGKQGPQRLLVYEFMPNKTLEYHLFNKAYPTLPWKTRLSIALGVAKGLQYLHEGLEIQSCRLVVMTLFMLQVIYRDLKSSNVLLDEEFRPKLSDFGLAREGPVDGQTHVSTAVMGTYGYAAPDYVETGRLTARSDVWSFGVVLLELLTGRRAFDRSRPRPDQKLVDWARRHPAGTRWFSRLPDPRLAGRYSHRAAQDVAALAWRCLADRAGERPSMAEAARALERAARRDELDGPPEPPEEGSPPPPPPHCHAGSGSSSPEAKKAATAKRRRMAHLAKLAAGASAAPAARRLVHMKMMKAAATRNAGTQHVET</sequence>
<dbReference type="FunFam" id="1.10.510.10:FF:000095">
    <property type="entry name" value="protein STRUBBELIG-RECEPTOR FAMILY 8"/>
    <property type="match status" value="1"/>
</dbReference>
<dbReference type="InterPro" id="IPR017441">
    <property type="entry name" value="Protein_kinase_ATP_BS"/>
</dbReference>
<dbReference type="PROSITE" id="PS50011">
    <property type="entry name" value="PROTEIN_KINASE_DOM"/>
    <property type="match status" value="1"/>
</dbReference>
<organism evidence="12">
    <name type="scientific">Oryza meridionalis</name>
    <dbReference type="NCBI Taxonomy" id="40149"/>
    <lineage>
        <taxon>Eukaryota</taxon>
        <taxon>Viridiplantae</taxon>
        <taxon>Streptophyta</taxon>
        <taxon>Embryophyta</taxon>
        <taxon>Tracheophyta</taxon>
        <taxon>Spermatophyta</taxon>
        <taxon>Magnoliopsida</taxon>
        <taxon>Liliopsida</taxon>
        <taxon>Poales</taxon>
        <taxon>Poaceae</taxon>
        <taxon>BOP clade</taxon>
        <taxon>Oryzoideae</taxon>
        <taxon>Oryzeae</taxon>
        <taxon>Oryzinae</taxon>
        <taxon>Oryza</taxon>
    </lineage>
</organism>
<dbReference type="InterPro" id="IPR011009">
    <property type="entry name" value="Kinase-like_dom_sf"/>
</dbReference>
<comment type="catalytic activity">
    <reaction evidence="7">
        <text>L-seryl-[protein] + ATP = O-phospho-L-seryl-[protein] + ADP + H(+)</text>
        <dbReference type="Rhea" id="RHEA:17989"/>
        <dbReference type="Rhea" id="RHEA-COMP:9863"/>
        <dbReference type="Rhea" id="RHEA-COMP:11604"/>
        <dbReference type="ChEBI" id="CHEBI:15378"/>
        <dbReference type="ChEBI" id="CHEBI:29999"/>
        <dbReference type="ChEBI" id="CHEBI:30616"/>
        <dbReference type="ChEBI" id="CHEBI:83421"/>
        <dbReference type="ChEBI" id="CHEBI:456216"/>
        <dbReference type="EC" id="2.7.11.1"/>
    </reaction>
</comment>
<reference evidence="12" key="1">
    <citation type="submission" date="2015-04" db="UniProtKB">
        <authorList>
            <consortium name="EnsemblPlants"/>
        </authorList>
    </citation>
    <scope>IDENTIFICATION</scope>
</reference>
<evidence type="ECO:0000313" key="12">
    <source>
        <dbReference type="EnsemblPlants" id="OMERI07G11670.1"/>
    </source>
</evidence>
<dbReference type="InterPro" id="IPR050823">
    <property type="entry name" value="Plant_Ser_Thr_Prot_Kinase"/>
</dbReference>
<dbReference type="Proteomes" id="UP000008021">
    <property type="component" value="Chromosome 7"/>
</dbReference>
<dbReference type="Gene3D" id="1.10.510.10">
    <property type="entry name" value="Transferase(Phosphotransferase) domain 1"/>
    <property type="match status" value="1"/>
</dbReference>
<keyword evidence="4" id="KW-0418">Kinase</keyword>
<dbReference type="GO" id="GO:0005524">
    <property type="term" value="F:ATP binding"/>
    <property type="evidence" value="ECO:0007669"/>
    <property type="project" value="UniProtKB-UniRule"/>
</dbReference>
<dbReference type="STRING" id="40149.A0A0E0EBF8"/>
<dbReference type="InterPro" id="IPR008271">
    <property type="entry name" value="Ser/Thr_kinase_AS"/>
</dbReference>
<evidence type="ECO:0000256" key="10">
    <source>
        <dbReference type="SAM" id="MobiDB-lite"/>
    </source>
</evidence>
<keyword evidence="3 8" id="KW-0547">Nucleotide-binding</keyword>
<keyword evidence="13" id="KW-1185">Reference proteome</keyword>
<evidence type="ECO:0000259" key="11">
    <source>
        <dbReference type="PROSITE" id="PS50011"/>
    </source>
</evidence>
<comment type="catalytic activity">
    <reaction evidence="6">
        <text>L-threonyl-[protein] + ATP = O-phospho-L-threonyl-[protein] + ADP + H(+)</text>
        <dbReference type="Rhea" id="RHEA:46608"/>
        <dbReference type="Rhea" id="RHEA-COMP:11060"/>
        <dbReference type="Rhea" id="RHEA-COMP:11605"/>
        <dbReference type="ChEBI" id="CHEBI:15378"/>
        <dbReference type="ChEBI" id="CHEBI:30013"/>
        <dbReference type="ChEBI" id="CHEBI:30616"/>
        <dbReference type="ChEBI" id="CHEBI:61977"/>
        <dbReference type="ChEBI" id="CHEBI:456216"/>
        <dbReference type="EC" id="2.7.11.1"/>
    </reaction>
</comment>
<evidence type="ECO:0000256" key="2">
    <source>
        <dbReference type="ARBA" id="ARBA00022679"/>
    </source>
</evidence>
<reference evidence="12" key="2">
    <citation type="submission" date="2018-05" db="EMBL/GenBank/DDBJ databases">
        <title>OmerRS3 (Oryza meridionalis Reference Sequence Version 3).</title>
        <authorList>
            <person name="Zhang J."/>
            <person name="Kudrna D."/>
            <person name="Lee S."/>
            <person name="Talag J."/>
            <person name="Welchert J."/>
            <person name="Wing R.A."/>
        </authorList>
    </citation>
    <scope>NUCLEOTIDE SEQUENCE [LARGE SCALE GENOMIC DNA]</scope>
    <source>
        <strain evidence="12">cv. OR44</strain>
    </source>
</reference>
<evidence type="ECO:0000256" key="4">
    <source>
        <dbReference type="ARBA" id="ARBA00022777"/>
    </source>
</evidence>
<feature type="region of interest" description="Disordered" evidence="10">
    <location>
        <begin position="8"/>
        <end position="27"/>
    </location>
</feature>
<feature type="domain" description="Protein kinase" evidence="11">
    <location>
        <begin position="81"/>
        <end position="390"/>
    </location>
</feature>
<evidence type="ECO:0000313" key="13">
    <source>
        <dbReference type="Proteomes" id="UP000008021"/>
    </source>
</evidence>
<dbReference type="AlphaFoldDB" id="A0A0E0EBF8"/>
<feature type="compositionally biased region" description="Low complexity" evidence="10">
    <location>
        <begin position="409"/>
        <end position="418"/>
    </location>
</feature>
<dbReference type="FunFam" id="3.30.200.20:FF:000228">
    <property type="entry name" value="Serine/threonine-protein kinase BIK1"/>
    <property type="match status" value="1"/>
</dbReference>
<dbReference type="GO" id="GO:0004674">
    <property type="term" value="F:protein serine/threonine kinase activity"/>
    <property type="evidence" value="ECO:0007669"/>
    <property type="project" value="UniProtKB-KW"/>
</dbReference>
<dbReference type="Pfam" id="PF00069">
    <property type="entry name" value="Pkinase"/>
    <property type="match status" value="1"/>
</dbReference>
<evidence type="ECO:0000256" key="5">
    <source>
        <dbReference type="ARBA" id="ARBA00022840"/>
    </source>
</evidence>
<evidence type="ECO:0000256" key="6">
    <source>
        <dbReference type="ARBA" id="ARBA00047899"/>
    </source>
</evidence>
<dbReference type="HOGENOM" id="CLU_000288_21_0_1"/>
<evidence type="ECO:0000256" key="1">
    <source>
        <dbReference type="ARBA" id="ARBA00012513"/>
    </source>
</evidence>
<evidence type="ECO:0000256" key="8">
    <source>
        <dbReference type="PROSITE-ProRule" id="PRU10141"/>
    </source>
</evidence>
<protein>
    <recommendedName>
        <fullName evidence="1">non-specific serine/threonine protein kinase</fullName>
        <ecNumber evidence="1">2.7.11.1</ecNumber>
    </recommendedName>
</protein>
<dbReference type="PROSITE" id="PS00107">
    <property type="entry name" value="PROTEIN_KINASE_ATP"/>
    <property type="match status" value="1"/>
</dbReference>
<evidence type="ECO:0000256" key="7">
    <source>
        <dbReference type="ARBA" id="ARBA00048679"/>
    </source>
</evidence>
<name>A0A0E0EBF8_9ORYZ</name>
<dbReference type="EnsemblPlants" id="OMERI07G11670.1">
    <property type="protein sequence ID" value="OMERI07G11670.1"/>
    <property type="gene ID" value="OMERI07G11670"/>
</dbReference>
<dbReference type="SMART" id="SM00220">
    <property type="entry name" value="S_TKc"/>
    <property type="match status" value="1"/>
</dbReference>
<feature type="region of interest" description="Disordered" evidence="10">
    <location>
        <begin position="384"/>
        <end position="445"/>
    </location>
</feature>
<feature type="compositionally biased region" description="Low complexity" evidence="10">
    <location>
        <begin position="434"/>
        <end position="445"/>
    </location>
</feature>
<evidence type="ECO:0000256" key="9">
    <source>
        <dbReference type="RuleBase" id="RU000304"/>
    </source>
</evidence>
<comment type="similarity">
    <text evidence="9">Belongs to the protein kinase superfamily.</text>
</comment>
<dbReference type="Gramene" id="OMERI07G11670.1">
    <property type="protein sequence ID" value="OMERI07G11670.1"/>
    <property type="gene ID" value="OMERI07G11670"/>
</dbReference>
<feature type="compositionally biased region" description="Basic residues" evidence="10">
    <location>
        <begin position="424"/>
        <end position="433"/>
    </location>
</feature>
<dbReference type="EC" id="2.7.11.1" evidence="1"/>
<feature type="compositionally biased region" description="Pro residues" evidence="10">
    <location>
        <begin position="393"/>
        <end position="408"/>
    </location>
</feature>
<evidence type="ECO:0000256" key="3">
    <source>
        <dbReference type="ARBA" id="ARBA00022741"/>
    </source>
</evidence>
<keyword evidence="2" id="KW-0808">Transferase</keyword>